<evidence type="ECO:0000256" key="7">
    <source>
        <dbReference type="ARBA" id="ARBA00022556"/>
    </source>
</evidence>
<comment type="caution">
    <text evidence="22">The sequence shown here is derived from an EMBL/GenBank/DDBJ whole genome shotgun (WGS) entry which is preliminary data.</text>
</comment>
<gene>
    <name evidence="22" type="primary">clpP_0</name>
    <name evidence="22" type="ORF">Bhyg_00159</name>
</gene>
<proteinExistence type="inferred from homology"/>
<evidence type="ECO:0000256" key="3">
    <source>
        <dbReference type="ARBA" id="ARBA00006170"/>
    </source>
</evidence>
<dbReference type="Gene3D" id="3.30.1700.10">
    <property type="entry name" value="lpxc deacetylase, domain 2"/>
    <property type="match status" value="1"/>
</dbReference>
<evidence type="ECO:0000256" key="19">
    <source>
        <dbReference type="PROSITE-ProRule" id="PRU10086"/>
    </source>
</evidence>
<dbReference type="Pfam" id="PF03331">
    <property type="entry name" value="LpxC"/>
    <property type="match status" value="1"/>
</dbReference>
<dbReference type="InterPro" id="IPR018215">
    <property type="entry name" value="ClpP_Ser_AS"/>
</dbReference>
<evidence type="ECO:0000256" key="6">
    <source>
        <dbReference type="ARBA" id="ARBA00022516"/>
    </source>
</evidence>
<dbReference type="CDD" id="cd07017">
    <property type="entry name" value="S14_ClpP_2"/>
    <property type="match status" value="1"/>
</dbReference>
<comment type="function">
    <text evidence="16">Clp cleaves peptides in various proteins in a process that requires ATP hydrolysis. Clp may be responsible for a fairly general and central housekeeping function rather than for the degradation of specific substrates.</text>
</comment>
<evidence type="ECO:0000256" key="5">
    <source>
        <dbReference type="ARBA" id="ARBA00022490"/>
    </source>
</evidence>
<dbReference type="GO" id="GO:0004252">
    <property type="term" value="F:serine-type endopeptidase activity"/>
    <property type="evidence" value="ECO:0007669"/>
    <property type="project" value="UniProtKB-EC"/>
</dbReference>
<dbReference type="EMBL" id="WJQU01000001">
    <property type="protein sequence ID" value="KAJ6644962.1"/>
    <property type="molecule type" value="Genomic_DNA"/>
</dbReference>
<dbReference type="Gene3D" id="3.90.226.10">
    <property type="entry name" value="2-enoyl-CoA Hydratase, Chain A, domain 1"/>
    <property type="match status" value="1"/>
</dbReference>
<protein>
    <recommendedName>
        <fullName evidence="21">ATP-dependent Clp protease proteolytic subunit</fullName>
        <ecNumber evidence="20">3.4.21.92</ecNumber>
    </recommendedName>
</protein>
<keyword evidence="12" id="KW-0862">Zinc</keyword>
<dbReference type="PROSITE" id="PS00382">
    <property type="entry name" value="CLP_PROTEASE_HIS"/>
    <property type="match status" value="1"/>
</dbReference>
<keyword evidence="9" id="KW-0479">Metal-binding</keyword>
<dbReference type="NCBIfam" id="TIGR00493">
    <property type="entry name" value="clpP"/>
    <property type="match status" value="1"/>
</dbReference>
<keyword evidence="5" id="KW-0963">Cytoplasm</keyword>
<reference evidence="22" key="1">
    <citation type="submission" date="2022-07" db="EMBL/GenBank/DDBJ databases">
        <authorList>
            <person name="Trinca V."/>
            <person name="Uliana J.V.C."/>
            <person name="Torres T.T."/>
            <person name="Ward R.J."/>
            <person name="Monesi N."/>
        </authorList>
    </citation>
    <scope>NUCLEOTIDE SEQUENCE</scope>
    <source>
        <strain evidence="22">HSMRA1968</strain>
        <tissue evidence="22">Whole embryos</tissue>
    </source>
</reference>
<comment type="similarity">
    <text evidence="3">Belongs to the LpxC family.</text>
</comment>
<dbReference type="InterPro" id="IPR015870">
    <property type="entry name" value="UDP-acyl_N-AcGlcN_deAcase_N"/>
</dbReference>
<evidence type="ECO:0000256" key="15">
    <source>
        <dbReference type="ARBA" id="ARBA00024987"/>
    </source>
</evidence>
<dbReference type="InterPro" id="IPR020568">
    <property type="entry name" value="Ribosomal_Su5_D2-typ_SF"/>
</dbReference>
<dbReference type="PROSITE" id="PS00381">
    <property type="entry name" value="CLP_PROTEASE_SER"/>
    <property type="match status" value="1"/>
</dbReference>
<accession>A0A9Q0S4B4</accession>
<evidence type="ECO:0000256" key="20">
    <source>
        <dbReference type="RuleBase" id="RU000549"/>
    </source>
</evidence>
<evidence type="ECO:0000256" key="18">
    <source>
        <dbReference type="PROSITE-ProRule" id="PRU10085"/>
    </source>
</evidence>
<evidence type="ECO:0000256" key="17">
    <source>
        <dbReference type="ARBA" id="ARBA00065540"/>
    </source>
</evidence>
<dbReference type="EC" id="3.4.21.92" evidence="20"/>
<evidence type="ECO:0000256" key="2">
    <source>
        <dbReference type="ARBA" id="ARBA00005002"/>
    </source>
</evidence>
<sequence>MTINGSKPKNLQELADRIKEALTGEGNHDETLEAGKAVEIFRVLSDDESFLQEIEQILAYLCEQTLDLTKLQSQIILIIKKYLEHLMAALWGCEIDNLIVEVDGPEVPIMDGSSKPFVFMIEYAGRLLQDAPKKYLKILKEVKATHKDCELICTPAKSMVVDLTIDFTSKAIGKQNLIFSNQKSFKDNIADARTFGFSHEVEYLKSKGLALGASLSNAIGIDSQDTIMNPCGLRYKDEFVRHKLLDLMGDFYTTGSQIIANVHGYKTSHSLNNQLLRQIFSDSSSYQWRELMTYVPIVIEQTSRGERAYDIYSRLLKERIVFVCGPVEDYMANVIIAQLLFLEAENPEKDIFMYINSPGGVVTSGLAIYDTMQYIKPKISTLCIGQACSMGSLLLTAGEKGMRYCLPHSRIMIHQPSGGYQGQATDIEIHAKETLKIKKILNQLYVKHTNQELETIEKSMERDNFMGPERAKTFGLVDKVITNREAIKIENHQVK</sequence>
<dbReference type="GO" id="GO:0006515">
    <property type="term" value="P:protein quality control for misfolded or incompletely synthesized proteins"/>
    <property type="evidence" value="ECO:0007669"/>
    <property type="project" value="TreeGrafter"/>
</dbReference>
<keyword evidence="6" id="KW-0444">Lipid biosynthesis</keyword>
<dbReference type="GO" id="GO:0046872">
    <property type="term" value="F:metal ion binding"/>
    <property type="evidence" value="ECO:0007669"/>
    <property type="project" value="UniProtKB-KW"/>
</dbReference>
<dbReference type="NCBIfam" id="NF001368">
    <property type="entry name" value="PRK00277.1"/>
    <property type="match status" value="1"/>
</dbReference>
<evidence type="ECO:0000256" key="21">
    <source>
        <dbReference type="RuleBase" id="RU003567"/>
    </source>
</evidence>
<dbReference type="GO" id="GO:0016020">
    <property type="term" value="C:membrane"/>
    <property type="evidence" value="ECO:0007669"/>
    <property type="project" value="GOC"/>
</dbReference>
<comment type="subunit">
    <text evidence="17">Tetradecamer that assembles into a two heptameric rings with a central cavity.</text>
</comment>
<dbReference type="NCBIfam" id="NF009205">
    <property type="entry name" value="PRK12553.1"/>
    <property type="match status" value="1"/>
</dbReference>
<dbReference type="Pfam" id="PF00574">
    <property type="entry name" value="CLP_protease"/>
    <property type="match status" value="1"/>
</dbReference>
<evidence type="ECO:0000256" key="11">
    <source>
        <dbReference type="ARBA" id="ARBA00022825"/>
    </source>
</evidence>
<dbReference type="GO" id="GO:2001289">
    <property type="term" value="P:lipid X metabolic process"/>
    <property type="evidence" value="ECO:0007669"/>
    <property type="project" value="UniProtKB-ARBA"/>
</dbReference>
<dbReference type="AlphaFoldDB" id="A0A9Q0S4B4"/>
<dbReference type="GO" id="GO:0004176">
    <property type="term" value="F:ATP-dependent peptidase activity"/>
    <property type="evidence" value="ECO:0007669"/>
    <property type="project" value="InterPro"/>
</dbReference>
<keyword evidence="23" id="KW-1185">Reference proteome</keyword>
<evidence type="ECO:0000256" key="14">
    <source>
        <dbReference type="ARBA" id="ARBA00024535"/>
    </source>
</evidence>
<name>A0A9Q0S4B4_9DIPT</name>
<evidence type="ECO:0000313" key="23">
    <source>
        <dbReference type="Proteomes" id="UP001151699"/>
    </source>
</evidence>
<dbReference type="GO" id="GO:0009245">
    <property type="term" value="P:lipid A biosynthetic process"/>
    <property type="evidence" value="ECO:0007669"/>
    <property type="project" value="UniProtKB-KW"/>
</dbReference>
<comment type="pathway">
    <text evidence="2">Glycolipid biosynthesis; lipid IV(A) biosynthesis; lipid IV(A) from (3R)-3-hydroxytetradecanoyl-[acyl-carrier-protein] and UDP-N-acetyl-alpha-D-glucosamine: step 2/6.</text>
</comment>
<feature type="active site" evidence="18">
    <location>
        <position position="389"/>
    </location>
</feature>
<dbReference type="PRINTS" id="PR00127">
    <property type="entry name" value="CLPPROTEASEP"/>
</dbReference>
<dbReference type="OrthoDB" id="2017408at2759"/>
<evidence type="ECO:0000256" key="10">
    <source>
        <dbReference type="ARBA" id="ARBA00022801"/>
    </source>
</evidence>
<dbReference type="SUPFAM" id="SSF54211">
    <property type="entry name" value="Ribosomal protein S5 domain 2-like"/>
    <property type="match status" value="2"/>
</dbReference>
<comment type="function">
    <text evidence="15">Involved in the biosynthesis of lipid A, a phosphorylated glycolipid that in bacteria anchors the lipopolysaccharide to the outer membrane of the cell. Lipid A-like molecules in plants may serve as structural components of the outer membranes of mitochondria and/or chloroplasts, or may be involved in signal transduction or plant defense responses.</text>
</comment>
<dbReference type="InterPro" id="IPR029045">
    <property type="entry name" value="ClpP/crotonase-like_dom_sf"/>
</dbReference>
<evidence type="ECO:0000256" key="8">
    <source>
        <dbReference type="ARBA" id="ARBA00022670"/>
    </source>
</evidence>
<feature type="active site" evidence="19">
    <location>
        <position position="414"/>
    </location>
</feature>
<dbReference type="PANTHER" id="PTHR10381">
    <property type="entry name" value="ATP-DEPENDENT CLP PROTEASE PROTEOLYTIC SUBUNIT"/>
    <property type="match status" value="1"/>
</dbReference>
<dbReference type="PANTHER" id="PTHR10381:SF70">
    <property type="entry name" value="ATP-DEPENDENT CLP PROTEASE PROTEOLYTIC SUBUNIT"/>
    <property type="match status" value="1"/>
</dbReference>
<evidence type="ECO:0000256" key="9">
    <source>
        <dbReference type="ARBA" id="ARBA00022723"/>
    </source>
</evidence>
<evidence type="ECO:0000256" key="12">
    <source>
        <dbReference type="ARBA" id="ARBA00022833"/>
    </source>
</evidence>
<dbReference type="GO" id="GO:0051117">
    <property type="term" value="F:ATPase binding"/>
    <property type="evidence" value="ECO:0007669"/>
    <property type="project" value="TreeGrafter"/>
</dbReference>
<evidence type="ECO:0000256" key="4">
    <source>
        <dbReference type="ARBA" id="ARBA00007039"/>
    </source>
</evidence>
<dbReference type="InterPro" id="IPR011334">
    <property type="entry name" value="UDP-acyl_GlcNac_deAcase_C"/>
</dbReference>
<dbReference type="InterPro" id="IPR023562">
    <property type="entry name" value="ClpP/TepA"/>
</dbReference>
<evidence type="ECO:0000256" key="1">
    <source>
        <dbReference type="ARBA" id="ARBA00001947"/>
    </source>
</evidence>
<dbReference type="GO" id="GO:0009368">
    <property type="term" value="C:endopeptidase Clp complex"/>
    <property type="evidence" value="ECO:0007669"/>
    <property type="project" value="TreeGrafter"/>
</dbReference>
<dbReference type="InterPro" id="IPR033135">
    <property type="entry name" value="ClpP_His_AS"/>
</dbReference>
<dbReference type="GO" id="GO:0103117">
    <property type="term" value="F:UDP-3-O-acyl-N-acetylglucosamine deacetylase activity"/>
    <property type="evidence" value="ECO:0007669"/>
    <property type="project" value="UniProtKB-EC"/>
</dbReference>
<keyword evidence="10 20" id="KW-0378">Hydrolase</keyword>
<dbReference type="HAMAP" id="MF_00444">
    <property type="entry name" value="ClpP"/>
    <property type="match status" value="1"/>
</dbReference>
<organism evidence="22 23">
    <name type="scientific">Pseudolycoriella hygida</name>
    <dbReference type="NCBI Taxonomy" id="35572"/>
    <lineage>
        <taxon>Eukaryota</taxon>
        <taxon>Metazoa</taxon>
        <taxon>Ecdysozoa</taxon>
        <taxon>Arthropoda</taxon>
        <taxon>Hexapoda</taxon>
        <taxon>Insecta</taxon>
        <taxon>Pterygota</taxon>
        <taxon>Neoptera</taxon>
        <taxon>Endopterygota</taxon>
        <taxon>Diptera</taxon>
        <taxon>Nematocera</taxon>
        <taxon>Sciaroidea</taxon>
        <taxon>Sciaridae</taxon>
        <taxon>Pseudolycoriella</taxon>
    </lineage>
</organism>
<comment type="similarity">
    <text evidence="4 21">Belongs to the peptidase S14 family.</text>
</comment>
<keyword evidence="11 20" id="KW-0720">Serine protease</keyword>
<dbReference type="InterPro" id="IPR001907">
    <property type="entry name" value="ClpP"/>
</dbReference>
<keyword evidence="7" id="KW-0441">Lipid A biosynthesis</keyword>
<keyword evidence="8 20" id="KW-0645">Protease</keyword>
<dbReference type="Proteomes" id="UP001151699">
    <property type="component" value="Chromosome A"/>
</dbReference>
<dbReference type="InterPro" id="IPR004463">
    <property type="entry name" value="UDP-acyl_GlcNac_deAcase"/>
</dbReference>
<dbReference type="FunFam" id="3.90.226.10:FF:000001">
    <property type="entry name" value="ATP-dependent Clp protease proteolytic subunit"/>
    <property type="match status" value="1"/>
</dbReference>
<dbReference type="Gene3D" id="3.30.230.20">
    <property type="entry name" value="lpxc deacetylase, domain 1"/>
    <property type="match status" value="1"/>
</dbReference>
<evidence type="ECO:0000256" key="13">
    <source>
        <dbReference type="ARBA" id="ARBA00023098"/>
    </source>
</evidence>
<dbReference type="SUPFAM" id="SSF52096">
    <property type="entry name" value="ClpP/crotonase"/>
    <property type="match status" value="1"/>
</dbReference>
<keyword evidence="13" id="KW-0443">Lipid metabolism</keyword>
<dbReference type="NCBIfam" id="TIGR00325">
    <property type="entry name" value="lpxC"/>
    <property type="match status" value="1"/>
</dbReference>
<evidence type="ECO:0000313" key="22">
    <source>
        <dbReference type="EMBL" id="KAJ6644962.1"/>
    </source>
</evidence>
<evidence type="ECO:0000256" key="16">
    <source>
        <dbReference type="ARBA" id="ARBA00059384"/>
    </source>
</evidence>
<comment type="cofactor">
    <cofactor evidence="1">
        <name>Zn(2+)</name>
        <dbReference type="ChEBI" id="CHEBI:29105"/>
    </cofactor>
</comment>
<comment type="catalytic activity">
    <reaction evidence="14">
        <text>a UDP-3-O-[(3R)-3-hydroxyacyl]-N-acetyl-alpha-D-glucosamine + H2O = a UDP-3-O-[(3R)-3-hydroxyacyl]-alpha-D-glucosamine + acetate</text>
        <dbReference type="Rhea" id="RHEA:67816"/>
        <dbReference type="ChEBI" id="CHEBI:15377"/>
        <dbReference type="ChEBI" id="CHEBI:30089"/>
        <dbReference type="ChEBI" id="CHEBI:137740"/>
        <dbReference type="ChEBI" id="CHEBI:173225"/>
        <dbReference type="EC" id="3.5.1.108"/>
    </reaction>
</comment>